<accession>A0A4C1YXI4</accession>
<evidence type="ECO:0000313" key="1">
    <source>
        <dbReference type="EMBL" id="GBP80798.1"/>
    </source>
</evidence>
<keyword evidence="2" id="KW-1185">Reference proteome</keyword>
<name>A0A4C1YXI4_EUMVA</name>
<dbReference type="AlphaFoldDB" id="A0A4C1YXI4"/>
<evidence type="ECO:0000313" key="2">
    <source>
        <dbReference type="Proteomes" id="UP000299102"/>
    </source>
</evidence>
<gene>
    <name evidence="1" type="ORF">EVAR_47284_1</name>
</gene>
<protein>
    <submittedName>
        <fullName evidence="1">Uncharacterized protein</fullName>
    </submittedName>
</protein>
<comment type="caution">
    <text evidence="1">The sequence shown here is derived from an EMBL/GenBank/DDBJ whole genome shotgun (WGS) entry which is preliminary data.</text>
</comment>
<dbReference type="Proteomes" id="UP000299102">
    <property type="component" value="Unassembled WGS sequence"/>
</dbReference>
<proteinExistence type="predicted"/>
<reference evidence="1 2" key="1">
    <citation type="journal article" date="2019" name="Commun. Biol.">
        <title>The bagworm genome reveals a unique fibroin gene that provides high tensile strength.</title>
        <authorList>
            <person name="Kono N."/>
            <person name="Nakamura H."/>
            <person name="Ohtoshi R."/>
            <person name="Tomita M."/>
            <person name="Numata K."/>
            <person name="Arakawa K."/>
        </authorList>
    </citation>
    <scope>NUCLEOTIDE SEQUENCE [LARGE SCALE GENOMIC DNA]</scope>
</reference>
<sequence length="95" mass="10830">MFNGLTSGCPRTSLFARFNILHHVIETVSLRCYRYFPKSCTCHNHDSFDFYIIDPRRPAGARRESSMTCFDNADASVNSLIVSFVRVLPKRGPTI</sequence>
<organism evidence="1 2">
    <name type="scientific">Eumeta variegata</name>
    <name type="common">Bagworm moth</name>
    <name type="synonym">Eumeta japonica</name>
    <dbReference type="NCBI Taxonomy" id="151549"/>
    <lineage>
        <taxon>Eukaryota</taxon>
        <taxon>Metazoa</taxon>
        <taxon>Ecdysozoa</taxon>
        <taxon>Arthropoda</taxon>
        <taxon>Hexapoda</taxon>
        <taxon>Insecta</taxon>
        <taxon>Pterygota</taxon>
        <taxon>Neoptera</taxon>
        <taxon>Endopterygota</taxon>
        <taxon>Lepidoptera</taxon>
        <taxon>Glossata</taxon>
        <taxon>Ditrysia</taxon>
        <taxon>Tineoidea</taxon>
        <taxon>Psychidae</taxon>
        <taxon>Oiketicinae</taxon>
        <taxon>Eumeta</taxon>
    </lineage>
</organism>
<dbReference type="EMBL" id="BGZK01001482">
    <property type="protein sequence ID" value="GBP80798.1"/>
    <property type="molecule type" value="Genomic_DNA"/>
</dbReference>